<evidence type="ECO:0000256" key="1">
    <source>
        <dbReference type="SAM" id="MobiDB-lite"/>
    </source>
</evidence>
<protein>
    <recommendedName>
        <fullName evidence="4">Clp R domain-containing protein</fullName>
    </recommendedName>
</protein>
<keyword evidence="3" id="KW-1185">Reference proteome</keyword>
<reference evidence="3" key="1">
    <citation type="journal article" date="2019" name="Int. J. Syst. Evol. Microbiol.">
        <title>The Global Catalogue of Microorganisms (GCM) 10K type strain sequencing project: providing services to taxonomists for standard genome sequencing and annotation.</title>
        <authorList>
            <consortium name="The Broad Institute Genomics Platform"/>
            <consortium name="The Broad Institute Genome Sequencing Center for Infectious Disease"/>
            <person name="Wu L."/>
            <person name="Ma J."/>
        </authorList>
    </citation>
    <scope>NUCLEOTIDE SEQUENCE [LARGE SCALE GENOMIC DNA]</scope>
    <source>
        <strain evidence="3">NBRC 111756</strain>
    </source>
</reference>
<evidence type="ECO:0000313" key="3">
    <source>
        <dbReference type="Proteomes" id="UP001596422"/>
    </source>
</evidence>
<dbReference type="RefSeq" id="WP_379909178.1">
    <property type="nucleotide sequence ID" value="NZ_JBHSWE010000001.1"/>
</dbReference>
<evidence type="ECO:0000313" key="2">
    <source>
        <dbReference type="EMBL" id="MFC6670677.1"/>
    </source>
</evidence>
<gene>
    <name evidence="2" type="ORF">ACFQDL_11750</name>
</gene>
<dbReference type="Proteomes" id="UP001596422">
    <property type="component" value="Unassembled WGS sequence"/>
</dbReference>
<accession>A0ABW1ZZP3</accession>
<comment type="caution">
    <text evidence="2">The sequence shown here is derived from an EMBL/GenBank/DDBJ whole genome shotgun (WGS) entry which is preliminary data.</text>
</comment>
<sequence>MNFDQSCIRSLHLLLALLQPDAFGLRALTLKALEPVSLEALQAQVAALKPVAAAGGGAAPESAPRPPAAPWTSTPTT</sequence>
<evidence type="ECO:0008006" key="4">
    <source>
        <dbReference type="Google" id="ProtNLM"/>
    </source>
</evidence>
<organism evidence="2 3">
    <name type="scientific">Marinobacterium aestuariivivens</name>
    <dbReference type="NCBI Taxonomy" id="1698799"/>
    <lineage>
        <taxon>Bacteria</taxon>
        <taxon>Pseudomonadati</taxon>
        <taxon>Pseudomonadota</taxon>
        <taxon>Gammaproteobacteria</taxon>
        <taxon>Oceanospirillales</taxon>
        <taxon>Oceanospirillaceae</taxon>
        <taxon>Marinobacterium</taxon>
    </lineage>
</organism>
<proteinExistence type="predicted"/>
<dbReference type="EMBL" id="JBHSWE010000001">
    <property type="protein sequence ID" value="MFC6670677.1"/>
    <property type="molecule type" value="Genomic_DNA"/>
</dbReference>
<name>A0ABW1ZZP3_9GAMM</name>
<feature type="region of interest" description="Disordered" evidence="1">
    <location>
        <begin position="54"/>
        <end position="77"/>
    </location>
</feature>